<keyword evidence="8" id="KW-0808">Transferase</keyword>
<dbReference type="GO" id="GO:0016740">
    <property type="term" value="F:transferase activity"/>
    <property type="evidence" value="ECO:0007669"/>
    <property type="project" value="UniProtKB-KW"/>
</dbReference>
<organism evidence="8 9">
    <name type="scientific">Cellulophaga tyrosinoxydans</name>
    <dbReference type="NCBI Taxonomy" id="504486"/>
    <lineage>
        <taxon>Bacteria</taxon>
        <taxon>Pseudomonadati</taxon>
        <taxon>Bacteroidota</taxon>
        <taxon>Flavobacteriia</taxon>
        <taxon>Flavobacteriales</taxon>
        <taxon>Flavobacteriaceae</taxon>
        <taxon>Cellulophaga</taxon>
    </lineage>
</organism>
<dbReference type="OrthoDB" id="9777768at2"/>
<dbReference type="Proteomes" id="UP000192360">
    <property type="component" value="Unassembled WGS sequence"/>
</dbReference>
<dbReference type="PANTHER" id="PTHR47371:SF3">
    <property type="entry name" value="PHOSPHOGLYCEROL TRANSFERASE I"/>
    <property type="match status" value="1"/>
</dbReference>
<protein>
    <submittedName>
        <fullName evidence="8">Phosphoglycerol transferase MdoB</fullName>
    </submittedName>
</protein>
<feature type="domain" description="Sulfatase N-terminal" evidence="7">
    <location>
        <begin position="241"/>
        <end position="530"/>
    </location>
</feature>
<feature type="transmembrane region" description="Helical" evidence="6">
    <location>
        <begin position="20"/>
        <end position="40"/>
    </location>
</feature>
<sequence>MEIKVNVLYRATLRGYTRLIIAFLFSLIVLSIYQYIVLYYKGVTDRIFGMSFILAVVHHIGFSALIGLLFVAPFKFFEAIKPRLGIKFTFAILVLLLLSELILIGYYTITYVPLGSDILGYNYTDIKDTMLKSGGITMYPFLILVIVSAIFYGFFKLTGTFYHHISKMFPFTIMLLSLFLMTLFTQRKPINDNKTQYMAYSLILSSLEDEKYNSTVEYPLLKENIQEDVLGAYFNLKEEKPNIVFIVVEGLGRDFVGEEAQFGGFTPFIDDLTKQSLYWDNFLSNTGRTYGVIPSLLGSLPFGKTGFMDLEELPNKYTLFSILKNNGYRTALYMGANSSFDHMDTFLRSENIDYILDRSKFESKYNLQPADAAGASWGYPDKELFKKAMAIYKPENSPRLDVFMTLTTHEPFLPPNQEYYDEKVIEILEKSNTYDSRTRKIIDKNKGIFGSLLYGDEALKDFLSDYKTKPTYSNTIFVITGDHRLIPVPQRNTLSRFHVPFLIYSPLIKSPKKISSVSSHFDVVPTLLAMLSKKYQMTIPKKTAWMGSAIDMHEEFRITKDIPLMRNKNELKDFVSKTDFYSDGDVYTIKNNMDIVITNKEHNNIARLLKNFKGVNAYVTQENKIIPANSVIYKIEKDKFSKQEMVWINSQFNGNNFDNAYETAKQYAFDGDYERSLLLTRYILSEVPSHIDAKILQGRINAWKGDYSRAIDIFEACLEANASYDDIYCALLDASFWSGNNDIVLPLFEKIQENNIKSPEVHEKVERAYKQLQKKGAESNTVIVNSKIEAFIAIAN</sequence>
<dbReference type="InterPro" id="IPR017850">
    <property type="entry name" value="Alkaline_phosphatase_core_sf"/>
</dbReference>
<name>A0A1W2BKZ7_9FLAO</name>
<evidence type="ECO:0000256" key="6">
    <source>
        <dbReference type="SAM" id="Phobius"/>
    </source>
</evidence>
<feature type="transmembrane region" description="Helical" evidence="6">
    <location>
        <begin position="84"/>
        <end position="109"/>
    </location>
</feature>
<dbReference type="PANTHER" id="PTHR47371">
    <property type="entry name" value="LIPOTEICHOIC ACID SYNTHASE"/>
    <property type="match status" value="1"/>
</dbReference>
<evidence type="ECO:0000259" key="7">
    <source>
        <dbReference type="Pfam" id="PF00884"/>
    </source>
</evidence>
<reference evidence="8 9" key="1">
    <citation type="submission" date="2017-04" db="EMBL/GenBank/DDBJ databases">
        <authorList>
            <person name="Afonso C.L."/>
            <person name="Miller P.J."/>
            <person name="Scott M.A."/>
            <person name="Spackman E."/>
            <person name="Goraichik I."/>
            <person name="Dimitrov K.M."/>
            <person name="Suarez D.L."/>
            <person name="Swayne D.E."/>
        </authorList>
    </citation>
    <scope>NUCLEOTIDE SEQUENCE [LARGE SCALE GENOMIC DNA]</scope>
    <source>
        <strain evidence="8 9">DSM 21164</strain>
    </source>
</reference>
<keyword evidence="2" id="KW-1003">Cell membrane</keyword>
<gene>
    <name evidence="8" type="ORF">SAMN05660703_2497</name>
</gene>
<evidence type="ECO:0000256" key="1">
    <source>
        <dbReference type="ARBA" id="ARBA00004651"/>
    </source>
</evidence>
<accession>A0A1W2BKZ7</accession>
<comment type="subcellular location">
    <subcellularLocation>
        <location evidence="1">Cell membrane</location>
        <topology evidence="1">Multi-pass membrane protein</topology>
    </subcellularLocation>
</comment>
<evidence type="ECO:0000256" key="4">
    <source>
        <dbReference type="ARBA" id="ARBA00022989"/>
    </source>
</evidence>
<evidence type="ECO:0000313" key="9">
    <source>
        <dbReference type="Proteomes" id="UP000192360"/>
    </source>
</evidence>
<feature type="transmembrane region" description="Helical" evidence="6">
    <location>
        <begin position="52"/>
        <end position="72"/>
    </location>
</feature>
<dbReference type="CDD" id="cd16015">
    <property type="entry name" value="LTA_synthase"/>
    <property type="match status" value="1"/>
</dbReference>
<dbReference type="InterPro" id="IPR011990">
    <property type="entry name" value="TPR-like_helical_dom_sf"/>
</dbReference>
<proteinExistence type="predicted"/>
<keyword evidence="5 6" id="KW-0472">Membrane</keyword>
<dbReference type="AlphaFoldDB" id="A0A1W2BKZ7"/>
<evidence type="ECO:0000256" key="2">
    <source>
        <dbReference type="ARBA" id="ARBA00022475"/>
    </source>
</evidence>
<evidence type="ECO:0000256" key="5">
    <source>
        <dbReference type="ARBA" id="ARBA00023136"/>
    </source>
</evidence>
<dbReference type="GO" id="GO:0005886">
    <property type="term" value="C:plasma membrane"/>
    <property type="evidence" value="ECO:0007669"/>
    <property type="project" value="UniProtKB-SubCell"/>
</dbReference>
<keyword evidence="4 6" id="KW-1133">Transmembrane helix</keyword>
<feature type="transmembrane region" description="Helical" evidence="6">
    <location>
        <begin position="136"/>
        <end position="155"/>
    </location>
</feature>
<evidence type="ECO:0000313" key="8">
    <source>
        <dbReference type="EMBL" id="SMC73635.1"/>
    </source>
</evidence>
<dbReference type="Gene3D" id="1.25.40.10">
    <property type="entry name" value="Tetratricopeptide repeat domain"/>
    <property type="match status" value="1"/>
</dbReference>
<feature type="transmembrane region" description="Helical" evidence="6">
    <location>
        <begin position="167"/>
        <end position="184"/>
    </location>
</feature>
<evidence type="ECO:0000256" key="3">
    <source>
        <dbReference type="ARBA" id="ARBA00022692"/>
    </source>
</evidence>
<keyword evidence="3 6" id="KW-0812">Transmembrane</keyword>
<keyword evidence="9" id="KW-1185">Reference proteome</keyword>
<dbReference type="InterPro" id="IPR050448">
    <property type="entry name" value="OpgB/LTA_synthase_biosynth"/>
</dbReference>
<dbReference type="STRING" id="504486.SAMN05660703_2497"/>
<dbReference type="InterPro" id="IPR000917">
    <property type="entry name" value="Sulfatase_N"/>
</dbReference>
<dbReference type="Pfam" id="PF00884">
    <property type="entry name" value="Sulfatase"/>
    <property type="match status" value="1"/>
</dbReference>
<dbReference type="Gene3D" id="3.40.720.10">
    <property type="entry name" value="Alkaline Phosphatase, subunit A"/>
    <property type="match status" value="1"/>
</dbReference>
<dbReference type="EMBL" id="FWXO01000004">
    <property type="protein sequence ID" value="SMC73635.1"/>
    <property type="molecule type" value="Genomic_DNA"/>
</dbReference>
<dbReference type="RefSeq" id="WP_084061819.1">
    <property type="nucleotide sequence ID" value="NZ_FWXO01000004.1"/>
</dbReference>
<dbReference type="SUPFAM" id="SSF48452">
    <property type="entry name" value="TPR-like"/>
    <property type="match status" value="1"/>
</dbReference>
<dbReference type="SUPFAM" id="SSF53649">
    <property type="entry name" value="Alkaline phosphatase-like"/>
    <property type="match status" value="1"/>
</dbReference>